<evidence type="ECO:0000313" key="3">
    <source>
        <dbReference type="Proteomes" id="UP000784294"/>
    </source>
</evidence>
<proteinExistence type="predicted"/>
<gene>
    <name evidence="2" type="ORF">PXEA_LOCUS8060</name>
</gene>
<dbReference type="Proteomes" id="UP000784294">
    <property type="component" value="Unassembled WGS sequence"/>
</dbReference>
<organism evidence="2 3">
    <name type="scientific">Protopolystoma xenopodis</name>
    <dbReference type="NCBI Taxonomy" id="117903"/>
    <lineage>
        <taxon>Eukaryota</taxon>
        <taxon>Metazoa</taxon>
        <taxon>Spiralia</taxon>
        <taxon>Lophotrochozoa</taxon>
        <taxon>Platyhelminthes</taxon>
        <taxon>Monogenea</taxon>
        <taxon>Polyopisthocotylea</taxon>
        <taxon>Polystomatidea</taxon>
        <taxon>Polystomatidae</taxon>
        <taxon>Protopolystoma</taxon>
    </lineage>
</organism>
<comment type="caution">
    <text evidence="2">The sequence shown here is derived from an EMBL/GenBank/DDBJ whole genome shotgun (WGS) entry which is preliminary data.</text>
</comment>
<sequence length="131" mass="13968">MSVKLGEEDLGSPSYDPDESVLSLRPLCGGHYQIVISHGANVKLKNALGLKPFDLVLRGNNDSLVDEFATHQGQTELIRLLDQQASRSQRLSSHSHNLSATELGPALEVGELGTSENGEVGSSSLAGLENF</sequence>
<evidence type="ECO:0000313" key="2">
    <source>
        <dbReference type="EMBL" id="VEL14620.1"/>
    </source>
</evidence>
<feature type="region of interest" description="Disordered" evidence="1">
    <location>
        <begin position="112"/>
        <end position="131"/>
    </location>
</feature>
<reference evidence="2" key="1">
    <citation type="submission" date="2018-11" db="EMBL/GenBank/DDBJ databases">
        <authorList>
            <consortium name="Pathogen Informatics"/>
        </authorList>
    </citation>
    <scope>NUCLEOTIDE SEQUENCE</scope>
</reference>
<evidence type="ECO:0000256" key="1">
    <source>
        <dbReference type="SAM" id="MobiDB-lite"/>
    </source>
</evidence>
<dbReference type="EMBL" id="CAAALY010021779">
    <property type="protein sequence ID" value="VEL14620.1"/>
    <property type="molecule type" value="Genomic_DNA"/>
</dbReference>
<keyword evidence="3" id="KW-1185">Reference proteome</keyword>
<dbReference type="AlphaFoldDB" id="A0A448WLF6"/>
<accession>A0A448WLF6</accession>
<name>A0A448WLF6_9PLAT</name>
<feature type="compositionally biased region" description="Polar residues" evidence="1">
    <location>
        <begin position="114"/>
        <end position="125"/>
    </location>
</feature>
<protein>
    <submittedName>
        <fullName evidence="2">Uncharacterized protein</fullName>
    </submittedName>
</protein>